<gene>
    <name evidence="2" type="ORF">CFF01_12125</name>
</gene>
<evidence type="ECO:0000313" key="2">
    <source>
        <dbReference type="EMBL" id="ASJ97274.1"/>
    </source>
</evidence>
<reference evidence="2 3" key="1">
    <citation type="submission" date="2017-06" db="EMBL/GenBank/DDBJ databases">
        <title>Complete genome sequence of Shewanella marisflavi EP1 associated with anaerobic 2,4-dinitrotoluene reduction and salt tolerance.</title>
        <authorList>
            <person name="Huang J."/>
        </authorList>
    </citation>
    <scope>NUCLEOTIDE SEQUENCE [LARGE SCALE GENOMIC DNA]</scope>
    <source>
        <strain evidence="2 3">EP1</strain>
    </source>
</reference>
<proteinExistence type="predicted"/>
<name>A0AAC9U1C9_9GAMM</name>
<dbReference type="InterPro" id="IPR000182">
    <property type="entry name" value="GNAT_dom"/>
</dbReference>
<dbReference type="InterPro" id="IPR016181">
    <property type="entry name" value="Acyl_CoA_acyltransferase"/>
</dbReference>
<dbReference type="AlphaFoldDB" id="A0AAC9U1C9"/>
<sequence>MLMFISRDLDVFQSEFDLSEVSSELARDFENLVLADITQSKINDVEYLRWVMVAVEDESPIGYCYFRHHIKKSVTYIGQIYVDKEARGKAIARKLLNMSLDFSFSLLPNQVEIHFTTKELNASKLVDLFFYRAMKQKRNDKFFDIKATAFSSKLELIT</sequence>
<dbReference type="GO" id="GO:0016747">
    <property type="term" value="F:acyltransferase activity, transferring groups other than amino-acyl groups"/>
    <property type="evidence" value="ECO:0007669"/>
    <property type="project" value="InterPro"/>
</dbReference>
<dbReference type="KEGG" id="smav:CFF01_12125"/>
<organism evidence="2 3">
    <name type="scientific">Shewanella marisflavi</name>
    <dbReference type="NCBI Taxonomy" id="260364"/>
    <lineage>
        <taxon>Bacteria</taxon>
        <taxon>Pseudomonadati</taxon>
        <taxon>Pseudomonadota</taxon>
        <taxon>Gammaproteobacteria</taxon>
        <taxon>Alteromonadales</taxon>
        <taxon>Shewanellaceae</taxon>
        <taxon>Shewanella</taxon>
    </lineage>
</organism>
<dbReference type="SUPFAM" id="SSF55729">
    <property type="entry name" value="Acyl-CoA N-acyltransferases (Nat)"/>
    <property type="match status" value="1"/>
</dbReference>
<dbReference type="Proteomes" id="UP000198233">
    <property type="component" value="Chromosome"/>
</dbReference>
<dbReference type="Gene3D" id="3.40.630.30">
    <property type="match status" value="1"/>
</dbReference>
<dbReference type="Pfam" id="PF00583">
    <property type="entry name" value="Acetyltransf_1"/>
    <property type="match status" value="1"/>
</dbReference>
<protein>
    <recommendedName>
        <fullName evidence="1">N-acetyltransferase domain-containing protein</fullName>
    </recommendedName>
</protein>
<accession>A0AAC9U1C9</accession>
<dbReference type="CDD" id="cd04301">
    <property type="entry name" value="NAT_SF"/>
    <property type="match status" value="1"/>
</dbReference>
<feature type="domain" description="N-acetyltransferase" evidence="1">
    <location>
        <begin position="9"/>
        <end position="157"/>
    </location>
</feature>
<evidence type="ECO:0000259" key="1">
    <source>
        <dbReference type="PROSITE" id="PS51186"/>
    </source>
</evidence>
<evidence type="ECO:0000313" key="3">
    <source>
        <dbReference type="Proteomes" id="UP000198233"/>
    </source>
</evidence>
<dbReference type="PROSITE" id="PS51186">
    <property type="entry name" value="GNAT"/>
    <property type="match status" value="1"/>
</dbReference>
<dbReference type="EMBL" id="CP022272">
    <property type="protein sequence ID" value="ASJ97274.1"/>
    <property type="molecule type" value="Genomic_DNA"/>
</dbReference>